<dbReference type="Gene3D" id="1.20.1250.20">
    <property type="entry name" value="MFS general substrate transporter like domains"/>
    <property type="match status" value="2"/>
</dbReference>
<dbReference type="Pfam" id="PF07690">
    <property type="entry name" value="MFS_1"/>
    <property type="match status" value="1"/>
</dbReference>
<dbReference type="InterPro" id="IPR011701">
    <property type="entry name" value="MFS"/>
</dbReference>
<sequence>MFRQILPVSALLLGSALLLFAGGINGLILPIRGTAEGFSASSLGLLGTGWAFGYVAGCLMTPPLVGKVGHIRSFGVMAAFAAVAVLVSLIFLTPCAWIPLRALSGFCFAGAAMIVESWLSERADPSSRGRIFGLYTMVNLAASTAGQLVLTLGDPMGFLFFILPAIFYCLALVPTAISTTEVPKPLVSVRLDLKALWRNSPVAVFGVFFVGISNSAFGTLAAVYADRIGLAVASVALFASLPVLAGAFSQVPIGWMSDRMDRRVVLVGVALTALAVDLVFILLRPEAVEVNLALSALFGAAIYAMYPIIIAHANDHAPEGTAIQVSGGLLMVFGLGSIAGPMVAGFSMTPFGGQGLFITSALAHGLLILFAIFRIWTRAAVEAEDKAVFVPSPAARAMTPETTVLAVGEGEDRELPAEG</sequence>
<dbReference type="EMBL" id="VCPD01000002">
    <property type="protein sequence ID" value="TMV08980.1"/>
    <property type="molecule type" value="Genomic_DNA"/>
</dbReference>
<protein>
    <submittedName>
        <fullName evidence="6">MFS transporter</fullName>
    </submittedName>
</protein>
<evidence type="ECO:0000256" key="4">
    <source>
        <dbReference type="SAM" id="Phobius"/>
    </source>
</evidence>
<evidence type="ECO:0000256" key="2">
    <source>
        <dbReference type="ARBA" id="ARBA00022989"/>
    </source>
</evidence>
<feature type="transmembrane region" description="Helical" evidence="4">
    <location>
        <begin position="74"/>
        <end position="92"/>
    </location>
</feature>
<reference evidence="6 7" key="1">
    <citation type="submission" date="2019-05" db="EMBL/GenBank/DDBJ databases">
        <title>Ruegeria sp. nov., isolated from tidal flat.</title>
        <authorList>
            <person name="Kim W."/>
        </authorList>
    </citation>
    <scope>NUCLEOTIDE SEQUENCE [LARGE SCALE GENOMIC DNA]</scope>
    <source>
        <strain evidence="6 7">CAU 1488</strain>
    </source>
</reference>
<dbReference type="SUPFAM" id="SSF103473">
    <property type="entry name" value="MFS general substrate transporter"/>
    <property type="match status" value="1"/>
</dbReference>
<feature type="transmembrane region" description="Helical" evidence="4">
    <location>
        <begin position="131"/>
        <end position="152"/>
    </location>
</feature>
<dbReference type="InterPro" id="IPR020846">
    <property type="entry name" value="MFS_dom"/>
</dbReference>
<feature type="transmembrane region" description="Helical" evidence="4">
    <location>
        <begin position="290"/>
        <end position="310"/>
    </location>
</feature>
<proteinExistence type="predicted"/>
<evidence type="ECO:0000256" key="3">
    <source>
        <dbReference type="ARBA" id="ARBA00023136"/>
    </source>
</evidence>
<feature type="transmembrane region" description="Helical" evidence="4">
    <location>
        <begin position="158"/>
        <end position="180"/>
    </location>
</feature>
<feature type="transmembrane region" description="Helical" evidence="4">
    <location>
        <begin position="98"/>
        <end position="119"/>
    </location>
</feature>
<keyword evidence="1 4" id="KW-0812">Transmembrane</keyword>
<dbReference type="PANTHER" id="PTHR23521">
    <property type="entry name" value="TRANSPORTER MFS SUPERFAMILY"/>
    <property type="match status" value="1"/>
</dbReference>
<evidence type="ECO:0000313" key="7">
    <source>
        <dbReference type="Proteomes" id="UP001193035"/>
    </source>
</evidence>
<feature type="transmembrane region" description="Helical" evidence="4">
    <location>
        <begin position="264"/>
        <end position="284"/>
    </location>
</feature>
<dbReference type="Proteomes" id="UP001193035">
    <property type="component" value="Unassembled WGS sequence"/>
</dbReference>
<feature type="transmembrane region" description="Helical" evidence="4">
    <location>
        <begin position="230"/>
        <end position="252"/>
    </location>
</feature>
<dbReference type="CDD" id="cd17477">
    <property type="entry name" value="MFS_YcaD_like"/>
    <property type="match status" value="1"/>
</dbReference>
<feature type="domain" description="Major facilitator superfamily (MFS) profile" evidence="5">
    <location>
        <begin position="199"/>
        <end position="419"/>
    </location>
</feature>
<evidence type="ECO:0000259" key="5">
    <source>
        <dbReference type="PROSITE" id="PS50850"/>
    </source>
</evidence>
<name>A0ABY2X158_9RHOB</name>
<feature type="transmembrane region" description="Helical" evidence="4">
    <location>
        <begin position="201"/>
        <end position="224"/>
    </location>
</feature>
<evidence type="ECO:0000256" key="1">
    <source>
        <dbReference type="ARBA" id="ARBA00022692"/>
    </source>
</evidence>
<keyword evidence="3 4" id="KW-0472">Membrane</keyword>
<accession>A0ABY2X158</accession>
<dbReference type="RefSeq" id="WP_138841009.1">
    <property type="nucleotide sequence ID" value="NZ_VCPD01000002.1"/>
</dbReference>
<organism evidence="6 7">
    <name type="scientific">Ruegeria sediminis</name>
    <dbReference type="NCBI Taxonomy" id="2583820"/>
    <lineage>
        <taxon>Bacteria</taxon>
        <taxon>Pseudomonadati</taxon>
        <taxon>Pseudomonadota</taxon>
        <taxon>Alphaproteobacteria</taxon>
        <taxon>Rhodobacterales</taxon>
        <taxon>Roseobacteraceae</taxon>
        <taxon>Ruegeria</taxon>
    </lineage>
</organism>
<evidence type="ECO:0000313" key="6">
    <source>
        <dbReference type="EMBL" id="TMV08980.1"/>
    </source>
</evidence>
<dbReference type="PANTHER" id="PTHR23521:SF3">
    <property type="entry name" value="MFS TRANSPORTER"/>
    <property type="match status" value="1"/>
</dbReference>
<gene>
    <name evidence="6" type="ORF">FGK63_07620</name>
</gene>
<comment type="caution">
    <text evidence="6">The sequence shown here is derived from an EMBL/GenBank/DDBJ whole genome shotgun (WGS) entry which is preliminary data.</text>
</comment>
<feature type="transmembrane region" description="Helical" evidence="4">
    <location>
        <begin position="356"/>
        <end position="376"/>
    </location>
</feature>
<dbReference type="PROSITE" id="PS50850">
    <property type="entry name" value="MFS"/>
    <property type="match status" value="1"/>
</dbReference>
<dbReference type="InterPro" id="IPR036259">
    <property type="entry name" value="MFS_trans_sf"/>
</dbReference>
<dbReference type="InterPro" id="IPR047200">
    <property type="entry name" value="MFS_YcaD-like"/>
</dbReference>
<keyword evidence="2 4" id="KW-1133">Transmembrane helix</keyword>
<keyword evidence="7" id="KW-1185">Reference proteome</keyword>
<feature type="transmembrane region" description="Helical" evidence="4">
    <location>
        <begin position="42"/>
        <end position="62"/>
    </location>
</feature>
<feature type="transmembrane region" description="Helical" evidence="4">
    <location>
        <begin position="322"/>
        <end position="344"/>
    </location>
</feature>